<proteinExistence type="inferred from homology"/>
<feature type="region of interest" description="Disordered" evidence="7">
    <location>
        <begin position="214"/>
        <end position="239"/>
    </location>
</feature>
<keyword evidence="3" id="KW-0862">Zinc</keyword>
<feature type="region of interest" description="Disordered" evidence="7">
    <location>
        <begin position="112"/>
        <end position="137"/>
    </location>
</feature>
<dbReference type="Gene3D" id="3.30.60.190">
    <property type="match status" value="1"/>
</dbReference>
<evidence type="ECO:0000256" key="2">
    <source>
        <dbReference type="ARBA" id="ARBA00022771"/>
    </source>
</evidence>
<organism evidence="9 10">
    <name type="scientific">Aspergillus lucknowensis</name>
    <dbReference type="NCBI Taxonomy" id="176173"/>
    <lineage>
        <taxon>Eukaryota</taxon>
        <taxon>Fungi</taxon>
        <taxon>Dikarya</taxon>
        <taxon>Ascomycota</taxon>
        <taxon>Pezizomycotina</taxon>
        <taxon>Eurotiomycetes</taxon>
        <taxon>Eurotiomycetidae</taxon>
        <taxon>Eurotiales</taxon>
        <taxon>Aspergillaceae</taxon>
        <taxon>Aspergillus</taxon>
        <taxon>Aspergillus subgen. Nidulantes</taxon>
    </lineage>
</organism>
<dbReference type="PANTHER" id="PTHR13483:SF11">
    <property type="entry name" value="ZINC FINGER HIT DOMAIN-CONTAINING PROTEIN 3"/>
    <property type="match status" value="1"/>
</dbReference>
<dbReference type="SUPFAM" id="SSF144232">
    <property type="entry name" value="HIT/MYND zinc finger-like"/>
    <property type="match status" value="1"/>
</dbReference>
<reference evidence="9 10" key="1">
    <citation type="submission" date="2024-07" db="EMBL/GenBank/DDBJ databases">
        <title>Section-level genome sequencing and comparative genomics of Aspergillus sections Usti and Cavernicolus.</title>
        <authorList>
            <consortium name="Lawrence Berkeley National Laboratory"/>
            <person name="Nybo J.L."/>
            <person name="Vesth T.C."/>
            <person name="Theobald S."/>
            <person name="Frisvad J.C."/>
            <person name="Larsen T.O."/>
            <person name="Kjaerboelling I."/>
            <person name="Rothschild-Mancinelli K."/>
            <person name="Lyhne E.K."/>
            <person name="Kogle M.E."/>
            <person name="Barry K."/>
            <person name="Clum A."/>
            <person name="Na H."/>
            <person name="Ledsgaard L."/>
            <person name="Lin J."/>
            <person name="Lipzen A."/>
            <person name="Kuo A."/>
            <person name="Riley R."/>
            <person name="Mondo S."/>
            <person name="Labutti K."/>
            <person name="Haridas S."/>
            <person name="Pangalinan J."/>
            <person name="Salamov A.A."/>
            <person name="Simmons B.A."/>
            <person name="Magnuson J.K."/>
            <person name="Chen J."/>
            <person name="Drula E."/>
            <person name="Henrissat B."/>
            <person name="Wiebenga A."/>
            <person name="Lubbers R.J."/>
            <person name="Gomes A.C."/>
            <person name="Macurrencykelacurrency M.R."/>
            <person name="Stajich J."/>
            <person name="Grigoriev I.V."/>
            <person name="Mortensen U.H."/>
            <person name="De Vries R.P."/>
            <person name="Baker S.E."/>
            <person name="Andersen M.R."/>
        </authorList>
    </citation>
    <scope>NUCLEOTIDE SEQUENCE [LARGE SCALE GENOMIC DNA]</scope>
    <source>
        <strain evidence="9 10">CBS 449.75</strain>
    </source>
</reference>
<dbReference type="InterPro" id="IPR051639">
    <property type="entry name" value="BCD1"/>
</dbReference>
<evidence type="ECO:0000256" key="7">
    <source>
        <dbReference type="SAM" id="MobiDB-lite"/>
    </source>
</evidence>
<dbReference type="Pfam" id="PF04438">
    <property type="entry name" value="zf-HIT"/>
    <property type="match status" value="1"/>
</dbReference>
<evidence type="ECO:0000256" key="5">
    <source>
        <dbReference type="ARBA" id="ARBA00049654"/>
    </source>
</evidence>
<dbReference type="Pfam" id="PF25790">
    <property type="entry name" value="BCD1"/>
    <property type="match status" value="1"/>
</dbReference>
<accession>A0ABR4LCB5</accession>
<dbReference type="CDD" id="cd23023">
    <property type="entry name" value="zf-HIT_BCD1"/>
    <property type="match status" value="1"/>
</dbReference>
<sequence length="368" mass="41606">MSEEESLLTNLCAICHLQPPKYRCPRCSTRTCSLRCIRRHKIWSQCSGVRDPAAYVRRNELATESAFDRDFNFITGIERRLERAEREAENRGLDVSGRRVRDAGVVGLEHEDFEPHADGKGGGKRKRAQGVEVGSRKGEAGFVRRAHERGVKVIRAPLGMSRGKENGSKWHSRQKCLSWTIEWVTDNGKKRYSCVETCSIAEAYDRVFPLSREGKEKNQVPNGPAGQDKQQHGQNSTEKRLDSHRNLFFYLHRPRTATKQPVLSPLAVDTTLTDALRGRVVLEFPTIYVLQKPLEEDRPEEEKSKFMLEGEYLRTHQDTEAEGDEGSEYTDTQPLFGVVDIPDLDEGKVLEVLKKDLVGAAPGAETSQ</sequence>
<gene>
    <name evidence="9" type="ORF">BJX67DRAFT_310281</name>
</gene>
<dbReference type="InterPro" id="IPR057721">
    <property type="entry name" value="BCD1_alpha/beta"/>
</dbReference>
<dbReference type="EMBL" id="JBFXLQ010000071">
    <property type="protein sequence ID" value="KAL2862189.1"/>
    <property type="molecule type" value="Genomic_DNA"/>
</dbReference>
<keyword evidence="10" id="KW-1185">Reference proteome</keyword>
<feature type="compositionally biased region" description="Basic and acidic residues" evidence="7">
    <location>
        <begin position="112"/>
        <end position="121"/>
    </location>
</feature>
<comment type="function">
    <text evidence="4">Required for box C/D snoRNAs accumulation involved in snoRNA processing, snoRNA transport to the nucleolus and ribosome biogenesis.</text>
</comment>
<feature type="domain" description="HIT-type" evidence="8">
    <location>
        <begin position="12"/>
        <end position="46"/>
    </location>
</feature>
<evidence type="ECO:0000313" key="10">
    <source>
        <dbReference type="Proteomes" id="UP001610432"/>
    </source>
</evidence>
<evidence type="ECO:0000256" key="6">
    <source>
        <dbReference type="PROSITE-ProRule" id="PRU00453"/>
    </source>
</evidence>
<evidence type="ECO:0000259" key="8">
    <source>
        <dbReference type="PROSITE" id="PS51083"/>
    </source>
</evidence>
<dbReference type="Proteomes" id="UP001610432">
    <property type="component" value="Unassembled WGS sequence"/>
</dbReference>
<comment type="caution">
    <text evidence="9">The sequence shown here is derived from an EMBL/GenBank/DDBJ whole genome shotgun (WGS) entry which is preliminary data.</text>
</comment>
<evidence type="ECO:0000256" key="4">
    <source>
        <dbReference type="ARBA" id="ARBA00049598"/>
    </source>
</evidence>
<dbReference type="InterPro" id="IPR007529">
    <property type="entry name" value="Znf_HIT"/>
</dbReference>
<evidence type="ECO:0000313" key="9">
    <source>
        <dbReference type="EMBL" id="KAL2862189.1"/>
    </source>
</evidence>
<dbReference type="RefSeq" id="XP_070881168.1">
    <property type="nucleotide sequence ID" value="XM_071027141.1"/>
</dbReference>
<comment type="similarity">
    <text evidence="5">Belongs to the BCD1 family.</text>
</comment>
<dbReference type="PROSITE" id="PS51083">
    <property type="entry name" value="ZF_HIT"/>
    <property type="match status" value="1"/>
</dbReference>
<keyword evidence="2 6" id="KW-0863">Zinc-finger</keyword>
<evidence type="ECO:0000256" key="3">
    <source>
        <dbReference type="ARBA" id="ARBA00022833"/>
    </source>
</evidence>
<dbReference type="GeneID" id="98142213"/>
<name>A0ABR4LCB5_9EURO</name>
<keyword evidence="1" id="KW-0479">Metal-binding</keyword>
<protein>
    <recommendedName>
        <fullName evidence="8">HIT-type domain-containing protein</fullName>
    </recommendedName>
</protein>
<dbReference type="PANTHER" id="PTHR13483">
    <property type="entry name" value="BOX C_D SNORNA PROTEIN 1-RELATED"/>
    <property type="match status" value="1"/>
</dbReference>
<evidence type="ECO:0000256" key="1">
    <source>
        <dbReference type="ARBA" id="ARBA00022723"/>
    </source>
</evidence>